<protein>
    <recommendedName>
        <fullName evidence="3">Conserved oligomeric Golgi complex subunit 8</fullName>
    </recommendedName>
    <alternativeName>
        <fullName evidence="8">Component of oligomeric Golgi complex 8</fullName>
    </alternativeName>
</protein>
<keyword evidence="5" id="KW-0653">Protein transport</keyword>
<keyword evidence="7" id="KW-0472">Membrane</keyword>
<sequence>MNRGLLANHTTLLHLLEIPQLMDTCLRNENFDEALDLEAFVSILATQVNVKIACYPSICSIGQTKNSVTYLIPS</sequence>
<name>A0ABD0ZEY8_CARAN</name>
<keyword evidence="4" id="KW-0813">Transport</keyword>
<keyword evidence="6" id="KW-0333">Golgi apparatus</keyword>
<dbReference type="GO" id="GO:0000139">
    <property type="term" value="C:Golgi membrane"/>
    <property type="evidence" value="ECO:0007669"/>
    <property type="project" value="UniProtKB-SubCell"/>
</dbReference>
<dbReference type="InterPro" id="IPR007255">
    <property type="entry name" value="COG8"/>
</dbReference>
<evidence type="ECO:0000256" key="7">
    <source>
        <dbReference type="ARBA" id="ARBA00023136"/>
    </source>
</evidence>
<accession>A0ABD0ZEY8</accession>
<comment type="caution">
    <text evidence="9">The sequence shown here is derived from an EMBL/GenBank/DDBJ whole genome shotgun (WGS) entry which is preliminary data.</text>
</comment>
<evidence type="ECO:0000256" key="6">
    <source>
        <dbReference type="ARBA" id="ARBA00023034"/>
    </source>
</evidence>
<evidence type="ECO:0000256" key="2">
    <source>
        <dbReference type="ARBA" id="ARBA00006419"/>
    </source>
</evidence>
<evidence type="ECO:0000256" key="4">
    <source>
        <dbReference type="ARBA" id="ARBA00022448"/>
    </source>
</evidence>
<dbReference type="Pfam" id="PF04124">
    <property type="entry name" value="Dor1"/>
    <property type="match status" value="1"/>
</dbReference>
<dbReference type="Proteomes" id="UP001558713">
    <property type="component" value="Unassembled WGS sequence"/>
</dbReference>
<evidence type="ECO:0000256" key="3">
    <source>
        <dbReference type="ARBA" id="ARBA00020983"/>
    </source>
</evidence>
<evidence type="ECO:0000256" key="5">
    <source>
        <dbReference type="ARBA" id="ARBA00022927"/>
    </source>
</evidence>
<gene>
    <name evidence="9" type="ORF">V5N11_017080</name>
</gene>
<evidence type="ECO:0000256" key="1">
    <source>
        <dbReference type="ARBA" id="ARBA00004395"/>
    </source>
</evidence>
<dbReference type="PANTHER" id="PTHR21311:SF0">
    <property type="entry name" value="CONSERVED OLIGOMERIC GOLGI COMPLEX SUBUNIT 8"/>
    <property type="match status" value="1"/>
</dbReference>
<keyword evidence="10" id="KW-1185">Reference proteome</keyword>
<evidence type="ECO:0000313" key="10">
    <source>
        <dbReference type="Proteomes" id="UP001558713"/>
    </source>
</evidence>
<dbReference type="PANTHER" id="PTHR21311">
    <property type="entry name" value="CONSERVED OLIGOMERIC GOLGI COMPLEX COMPONENT 8"/>
    <property type="match status" value="1"/>
</dbReference>
<reference evidence="9 10" key="1">
    <citation type="submission" date="2024-04" db="EMBL/GenBank/DDBJ databases">
        <title>Genome assembly C_amara_ONT_v2.</title>
        <authorList>
            <person name="Yant L."/>
            <person name="Moore C."/>
            <person name="Slenker M."/>
        </authorList>
    </citation>
    <scope>NUCLEOTIDE SEQUENCE [LARGE SCALE GENOMIC DNA]</scope>
    <source>
        <tissue evidence="9">Leaf</tissue>
    </source>
</reference>
<dbReference type="EMBL" id="JBANAX010000792">
    <property type="protein sequence ID" value="KAL1193247.1"/>
    <property type="molecule type" value="Genomic_DNA"/>
</dbReference>
<proteinExistence type="inferred from homology"/>
<organism evidence="9 10">
    <name type="scientific">Cardamine amara subsp. amara</name>
    <dbReference type="NCBI Taxonomy" id="228776"/>
    <lineage>
        <taxon>Eukaryota</taxon>
        <taxon>Viridiplantae</taxon>
        <taxon>Streptophyta</taxon>
        <taxon>Embryophyta</taxon>
        <taxon>Tracheophyta</taxon>
        <taxon>Spermatophyta</taxon>
        <taxon>Magnoliopsida</taxon>
        <taxon>eudicotyledons</taxon>
        <taxon>Gunneridae</taxon>
        <taxon>Pentapetalae</taxon>
        <taxon>rosids</taxon>
        <taxon>malvids</taxon>
        <taxon>Brassicales</taxon>
        <taxon>Brassicaceae</taxon>
        <taxon>Cardamineae</taxon>
        <taxon>Cardamine</taxon>
    </lineage>
</organism>
<comment type="subcellular location">
    <subcellularLocation>
        <location evidence="1">Golgi apparatus membrane</location>
        <topology evidence="1">Peripheral membrane protein</topology>
    </subcellularLocation>
</comment>
<comment type="similarity">
    <text evidence="2">Belongs to the COG8 family.</text>
</comment>
<evidence type="ECO:0000256" key="8">
    <source>
        <dbReference type="ARBA" id="ARBA00031347"/>
    </source>
</evidence>
<dbReference type="GO" id="GO:0015031">
    <property type="term" value="P:protein transport"/>
    <property type="evidence" value="ECO:0007669"/>
    <property type="project" value="UniProtKB-KW"/>
</dbReference>
<evidence type="ECO:0000313" key="9">
    <source>
        <dbReference type="EMBL" id="KAL1193247.1"/>
    </source>
</evidence>
<dbReference type="AlphaFoldDB" id="A0ABD0ZEY8"/>